<proteinExistence type="predicted"/>
<sequence>MRVARSLDVDHATWVLDRILRERGAGPEIVRMGNGPETTASALCDQ</sequence>
<gene>
    <name evidence="1" type="ORF">AVDCRST_MAG73-3811</name>
</gene>
<protein>
    <submittedName>
        <fullName evidence="1">Uncharacterized protein</fullName>
    </submittedName>
</protein>
<dbReference type="EMBL" id="CADCWE010000251">
    <property type="protein sequence ID" value="CAA9562137.1"/>
    <property type="molecule type" value="Genomic_DNA"/>
</dbReference>
<dbReference type="AlphaFoldDB" id="A0A6J4UW11"/>
<reference evidence="1" key="1">
    <citation type="submission" date="2020-02" db="EMBL/GenBank/DDBJ databases">
        <authorList>
            <person name="Meier V. D."/>
        </authorList>
    </citation>
    <scope>NUCLEOTIDE SEQUENCE</scope>
    <source>
        <strain evidence="1">AVDCRST_MAG73</strain>
    </source>
</reference>
<name>A0A6J4UW11_9BACT</name>
<evidence type="ECO:0000313" key="1">
    <source>
        <dbReference type="EMBL" id="CAA9562137.1"/>
    </source>
</evidence>
<accession>A0A6J4UW11</accession>
<organism evidence="1">
    <name type="scientific">uncultured Thermomicrobiales bacterium</name>
    <dbReference type="NCBI Taxonomy" id="1645740"/>
    <lineage>
        <taxon>Bacteria</taxon>
        <taxon>Pseudomonadati</taxon>
        <taxon>Thermomicrobiota</taxon>
        <taxon>Thermomicrobia</taxon>
        <taxon>Thermomicrobiales</taxon>
        <taxon>environmental samples</taxon>
    </lineage>
</organism>